<organism evidence="2 3">
    <name type="scientific">Halostagnicola kamekurae</name>
    <dbReference type="NCBI Taxonomy" id="619731"/>
    <lineage>
        <taxon>Archaea</taxon>
        <taxon>Methanobacteriati</taxon>
        <taxon>Methanobacteriota</taxon>
        <taxon>Stenosarchaea group</taxon>
        <taxon>Halobacteria</taxon>
        <taxon>Halobacteriales</taxon>
        <taxon>Natrialbaceae</taxon>
        <taxon>Halostagnicola</taxon>
    </lineage>
</organism>
<evidence type="ECO:0000313" key="3">
    <source>
        <dbReference type="Proteomes" id="UP000199199"/>
    </source>
</evidence>
<feature type="compositionally biased region" description="Basic and acidic residues" evidence="1">
    <location>
        <begin position="57"/>
        <end position="67"/>
    </location>
</feature>
<evidence type="ECO:0000313" key="2">
    <source>
        <dbReference type="EMBL" id="SFS35214.1"/>
    </source>
</evidence>
<feature type="compositionally biased region" description="Low complexity" evidence="1">
    <location>
        <begin position="216"/>
        <end position="256"/>
    </location>
</feature>
<dbReference type="Proteomes" id="UP000199199">
    <property type="component" value="Unassembled WGS sequence"/>
</dbReference>
<evidence type="ECO:0000256" key="1">
    <source>
        <dbReference type="SAM" id="MobiDB-lite"/>
    </source>
</evidence>
<feature type="compositionally biased region" description="Low complexity" evidence="1">
    <location>
        <begin position="280"/>
        <end position="306"/>
    </location>
</feature>
<sequence length="427" mass="44745">MPHQCTNCGRTFPDGSKEMLSGCPDCGGNKFQFAPASTGTGDPAGSSQGESASTAPDDSRTPPERPTGESADSVAARAAESVRDFVSSRSDTPNAENPNPQSGETAESGVAEQSTTEAEVSSKSDAADVARTHRSDEPSQNEKTDQAEKTDEAITSTSETTKNASTDEPIQNTASGWTTASESDDIPSSSGEFPEWPDSARPPEDRSTAVADDGETTSSEASSRATSPGSETTSSKTSSTAGSQQSSSMGSQQNSTAAVEEGSTAPPQDTSKAASRDDIATSQSGTATSQGGTAATRDDTTSSTTRTEAESERADADPVENEDIAQASARSDVVGSDELPDSSDEIEEATAPDHGRVVSEPTGDQPSLEELRAELNEQFESIKILKPGQYELNLMELYNREEYIISLQEDGRYVIDVPDSWRDGTDE</sequence>
<evidence type="ECO:0008006" key="4">
    <source>
        <dbReference type="Google" id="ProtNLM"/>
    </source>
</evidence>
<proteinExistence type="predicted"/>
<dbReference type="InterPro" id="IPR018645">
    <property type="entry name" value="OapC-like"/>
</dbReference>
<feature type="compositionally biased region" description="Polar residues" evidence="1">
    <location>
        <begin position="153"/>
        <end position="191"/>
    </location>
</feature>
<feature type="region of interest" description="Disordered" evidence="1">
    <location>
        <begin position="1"/>
        <end position="366"/>
    </location>
</feature>
<gene>
    <name evidence="2" type="ORF">SAMN04488556_0325</name>
</gene>
<name>A0A1I6P4R7_9EURY</name>
<dbReference type="OrthoDB" id="78050at2157"/>
<dbReference type="EMBL" id="FOZS01000001">
    <property type="protein sequence ID" value="SFS35214.1"/>
    <property type="molecule type" value="Genomic_DNA"/>
</dbReference>
<protein>
    <recommendedName>
        <fullName evidence="4">Zn-ribbon containing protein</fullName>
    </recommendedName>
</protein>
<feature type="compositionally biased region" description="Acidic residues" evidence="1">
    <location>
        <begin position="338"/>
        <end position="350"/>
    </location>
</feature>
<dbReference type="AlphaFoldDB" id="A0A1I6P4R7"/>
<feature type="compositionally biased region" description="Polar residues" evidence="1">
    <location>
        <begin position="35"/>
        <end position="56"/>
    </location>
</feature>
<dbReference type="Pfam" id="PF09845">
    <property type="entry name" value="OapC"/>
    <property type="match status" value="2"/>
</dbReference>
<reference evidence="3" key="1">
    <citation type="submission" date="2016-10" db="EMBL/GenBank/DDBJ databases">
        <authorList>
            <person name="Varghese N."/>
            <person name="Submissions S."/>
        </authorList>
    </citation>
    <scope>NUCLEOTIDE SEQUENCE [LARGE SCALE GENOMIC DNA]</scope>
    <source>
        <strain evidence="3">DSM 22427</strain>
    </source>
</reference>
<feature type="compositionally biased region" description="Basic and acidic residues" evidence="1">
    <location>
        <begin position="120"/>
        <end position="152"/>
    </location>
</feature>
<keyword evidence="3" id="KW-1185">Reference proteome</keyword>
<dbReference type="RefSeq" id="WP_092900663.1">
    <property type="nucleotide sequence ID" value="NZ_FOZS01000001.1"/>
</dbReference>
<accession>A0A1I6P4R7</accession>
<feature type="compositionally biased region" description="Polar residues" evidence="1">
    <location>
        <begin position="87"/>
        <end position="119"/>
    </location>
</feature>
<feature type="compositionally biased region" description="Basic and acidic residues" evidence="1">
    <location>
        <begin position="307"/>
        <end position="316"/>
    </location>
</feature>